<feature type="domain" description="C2H2-type" evidence="10">
    <location>
        <begin position="11"/>
        <end position="38"/>
    </location>
</feature>
<reference evidence="11 12" key="1">
    <citation type="submission" date="2013-11" db="EMBL/GenBank/DDBJ databases">
        <title>Genome sequencing of Stegodyphus mimosarum.</title>
        <authorList>
            <person name="Bechsgaard J."/>
        </authorList>
    </citation>
    <scope>NUCLEOTIDE SEQUENCE [LARGE SCALE GENOMIC DNA]</scope>
</reference>
<evidence type="ECO:0000256" key="3">
    <source>
        <dbReference type="ARBA" id="ARBA00022737"/>
    </source>
</evidence>
<dbReference type="PANTHER" id="PTHR24394">
    <property type="entry name" value="ZINC FINGER PROTEIN"/>
    <property type="match status" value="1"/>
</dbReference>
<evidence type="ECO:0000256" key="4">
    <source>
        <dbReference type="ARBA" id="ARBA00022771"/>
    </source>
</evidence>
<feature type="non-terminal residue" evidence="11">
    <location>
        <position position="82"/>
    </location>
</feature>
<evidence type="ECO:0000256" key="7">
    <source>
        <dbReference type="ARBA" id="ARBA00023163"/>
    </source>
</evidence>
<dbReference type="PROSITE" id="PS50157">
    <property type="entry name" value="ZINC_FINGER_C2H2_2"/>
    <property type="match status" value="2"/>
</dbReference>
<dbReference type="SUPFAM" id="SSF57667">
    <property type="entry name" value="beta-beta-alpha zinc fingers"/>
    <property type="match status" value="1"/>
</dbReference>
<evidence type="ECO:0000259" key="10">
    <source>
        <dbReference type="PROSITE" id="PS50157"/>
    </source>
</evidence>
<dbReference type="GO" id="GO:0008270">
    <property type="term" value="F:zinc ion binding"/>
    <property type="evidence" value="ECO:0007669"/>
    <property type="project" value="UniProtKB-KW"/>
</dbReference>
<proteinExistence type="predicted"/>
<keyword evidence="8" id="KW-0539">Nucleus</keyword>
<dbReference type="GO" id="GO:0000981">
    <property type="term" value="F:DNA-binding transcription factor activity, RNA polymerase II-specific"/>
    <property type="evidence" value="ECO:0007669"/>
    <property type="project" value="TreeGrafter"/>
</dbReference>
<keyword evidence="5" id="KW-0862">Zinc</keyword>
<dbReference type="InterPro" id="IPR036236">
    <property type="entry name" value="Znf_C2H2_sf"/>
</dbReference>
<evidence type="ECO:0000256" key="6">
    <source>
        <dbReference type="ARBA" id="ARBA00023015"/>
    </source>
</evidence>
<evidence type="ECO:0000256" key="5">
    <source>
        <dbReference type="ARBA" id="ARBA00022833"/>
    </source>
</evidence>
<sequence length="82" mass="9611">MLIHTGKERSHVCDVCNKSFAYKNHLKQHLLLHTGEKPHMCEVCNKSFAYKWHLKEHMLIHTGKKTLMCVRYVTSHLLANIV</sequence>
<organism evidence="11 12">
    <name type="scientific">Stegodyphus mimosarum</name>
    <name type="common">African social velvet spider</name>
    <dbReference type="NCBI Taxonomy" id="407821"/>
    <lineage>
        <taxon>Eukaryota</taxon>
        <taxon>Metazoa</taxon>
        <taxon>Ecdysozoa</taxon>
        <taxon>Arthropoda</taxon>
        <taxon>Chelicerata</taxon>
        <taxon>Arachnida</taxon>
        <taxon>Araneae</taxon>
        <taxon>Araneomorphae</taxon>
        <taxon>Entelegynae</taxon>
        <taxon>Eresoidea</taxon>
        <taxon>Eresidae</taxon>
        <taxon>Stegodyphus</taxon>
    </lineage>
</organism>
<keyword evidence="12" id="KW-1185">Reference proteome</keyword>
<dbReference type="GO" id="GO:0003677">
    <property type="term" value="F:DNA binding"/>
    <property type="evidence" value="ECO:0007669"/>
    <property type="project" value="UniProtKB-KW"/>
</dbReference>
<evidence type="ECO:0000256" key="9">
    <source>
        <dbReference type="PROSITE-ProRule" id="PRU00042"/>
    </source>
</evidence>
<evidence type="ECO:0000256" key="8">
    <source>
        <dbReference type="ARBA" id="ARBA00023242"/>
    </source>
</evidence>
<dbReference type="AlphaFoldDB" id="A0A087U8B9"/>
<dbReference type="Gene3D" id="3.30.160.60">
    <property type="entry name" value="Classic Zinc Finger"/>
    <property type="match status" value="2"/>
</dbReference>
<dbReference type="OMA" id="FICHHSR"/>
<keyword evidence="4 9" id="KW-0863">Zinc-finger</keyword>
<name>A0A087U8B9_STEMI</name>
<comment type="subcellular location">
    <subcellularLocation>
        <location evidence="1">Nucleus</location>
    </subcellularLocation>
</comment>
<dbReference type="GO" id="GO:0005634">
    <property type="term" value="C:nucleus"/>
    <property type="evidence" value="ECO:0007669"/>
    <property type="project" value="UniProtKB-SubCell"/>
</dbReference>
<dbReference type="Pfam" id="PF00096">
    <property type="entry name" value="zf-C2H2"/>
    <property type="match status" value="2"/>
</dbReference>
<dbReference type="OrthoDB" id="6435168at2759"/>
<evidence type="ECO:0000256" key="2">
    <source>
        <dbReference type="ARBA" id="ARBA00022723"/>
    </source>
</evidence>
<dbReference type="SMART" id="SM00355">
    <property type="entry name" value="ZnF_C2H2"/>
    <property type="match status" value="2"/>
</dbReference>
<evidence type="ECO:0000256" key="1">
    <source>
        <dbReference type="ARBA" id="ARBA00004123"/>
    </source>
</evidence>
<dbReference type="FunFam" id="3.30.160.60:FF:000624">
    <property type="entry name" value="zinc finger protein 697"/>
    <property type="match status" value="2"/>
</dbReference>
<keyword evidence="3" id="KW-0677">Repeat</keyword>
<evidence type="ECO:0000313" key="11">
    <source>
        <dbReference type="EMBL" id="KFM73608.1"/>
    </source>
</evidence>
<keyword evidence="2" id="KW-0479">Metal-binding</keyword>
<feature type="domain" description="C2H2-type" evidence="10">
    <location>
        <begin position="39"/>
        <end position="66"/>
    </location>
</feature>
<dbReference type="PANTHER" id="PTHR24394:SF48">
    <property type="entry name" value="ZINC FINGER PROTEIN 771"/>
    <property type="match status" value="1"/>
</dbReference>
<evidence type="ECO:0000313" key="12">
    <source>
        <dbReference type="Proteomes" id="UP000054359"/>
    </source>
</evidence>
<keyword evidence="6" id="KW-0805">Transcription regulation</keyword>
<gene>
    <name evidence="11" type="ORF">X975_07428</name>
</gene>
<protein>
    <submittedName>
        <fullName evidence="11">PR domain zinc finger protein 1</fullName>
    </submittedName>
</protein>
<dbReference type="EMBL" id="KK118692">
    <property type="protein sequence ID" value="KFM73608.1"/>
    <property type="molecule type" value="Genomic_DNA"/>
</dbReference>
<dbReference type="InterPro" id="IPR013087">
    <property type="entry name" value="Znf_C2H2_type"/>
</dbReference>
<accession>A0A087U8B9</accession>
<keyword evidence="7" id="KW-0804">Transcription</keyword>
<dbReference type="PROSITE" id="PS00028">
    <property type="entry name" value="ZINC_FINGER_C2H2_1"/>
    <property type="match status" value="2"/>
</dbReference>
<dbReference type="Proteomes" id="UP000054359">
    <property type="component" value="Unassembled WGS sequence"/>
</dbReference>
<dbReference type="STRING" id="407821.A0A087U8B9"/>